<organism evidence="9">
    <name type="scientific">marine sediment metagenome</name>
    <dbReference type="NCBI Taxonomy" id="412755"/>
    <lineage>
        <taxon>unclassified sequences</taxon>
        <taxon>metagenomes</taxon>
        <taxon>ecological metagenomes</taxon>
    </lineage>
</organism>
<keyword evidence="2" id="KW-1003">Cell membrane</keyword>
<evidence type="ECO:0000256" key="2">
    <source>
        <dbReference type="ARBA" id="ARBA00022475"/>
    </source>
</evidence>
<dbReference type="GO" id="GO:0006814">
    <property type="term" value="P:sodium ion transport"/>
    <property type="evidence" value="ECO:0007669"/>
    <property type="project" value="InterPro"/>
</dbReference>
<feature type="transmembrane region" description="Helical" evidence="8">
    <location>
        <begin position="16"/>
        <end position="35"/>
    </location>
</feature>
<dbReference type="NCBIfam" id="TIGR01109">
    <property type="entry name" value="Na_pump_decarbB"/>
    <property type="match status" value="1"/>
</dbReference>
<name>X0VL91_9ZZZZ</name>
<dbReference type="PANTHER" id="PTHR35806">
    <property type="entry name" value="OXALOACETATE DECARBOXYLASE BETA CHAIN 2"/>
    <property type="match status" value="1"/>
</dbReference>
<evidence type="ECO:0000256" key="6">
    <source>
        <dbReference type="ARBA" id="ARBA00023136"/>
    </source>
</evidence>
<feature type="transmembrane region" description="Helical" evidence="8">
    <location>
        <begin position="42"/>
        <end position="62"/>
    </location>
</feature>
<feature type="region of interest" description="Disordered" evidence="7">
    <location>
        <begin position="198"/>
        <end position="228"/>
    </location>
</feature>
<accession>X0VL91</accession>
<comment type="caution">
    <text evidence="9">The sequence shown here is derived from an EMBL/GenBank/DDBJ whole genome shotgun (WGS) entry which is preliminary data.</text>
</comment>
<comment type="subcellular location">
    <subcellularLocation>
        <location evidence="1">Cell membrane</location>
        <topology evidence="1">Multi-pass membrane protein</topology>
    </subcellularLocation>
</comment>
<feature type="transmembrane region" description="Helical" evidence="8">
    <location>
        <begin position="165"/>
        <end position="183"/>
    </location>
</feature>
<feature type="non-terminal residue" evidence="9">
    <location>
        <position position="228"/>
    </location>
</feature>
<feature type="transmembrane region" description="Helical" evidence="8">
    <location>
        <begin position="104"/>
        <end position="125"/>
    </location>
</feature>
<dbReference type="GO" id="GO:0016829">
    <property type="term" value="F:lyase activity"/>
    <property type="evidence" value="ECO:0007669"/>
    <property type="project" value="InterPro"/>
</dbReference>
<proteinExistence type="predicted"/>
<dbReference type="AlphaFoldDB" id="X0VL91"/>
<evidence type="ECO:0000313" key="9">
    <source>
        <dbReference type="EMBL" id="GAG01331.1"/>
    </source>
</evidence>
<evidence type="ECO:0000256" key="8">
    <source>
        <dbReference type="SAM" id="Phobius"/>
    </source>
</evidence>
<evidence type="ECO:0000256" key="5">
    <source>
        <dbReference type="ARBA" id="ARBA00022989"/>
    </source>
</evidence>
<evidence type="ECO:0000256" key="3">
    <source>
        <dbReference type="ARBA" id="ARBA00022692"/>
    </source>
</evidence>
<dbReference type="Pfam" id="PF03977">
    <property type="entry name" value="OAD_beta"/>
    <property type="match status" value="1"/>
</dbReference>
<evidence type="ECO:0000256" key="7">
    <source>
        <dbReference type="SAM" id="MobiDB-lite"/>
    </source>
</evidence>
<sequence>MNILTLQDLLVGLSGLTWQRLVMMAVGGVLIWLAVKYQYEPLLLLPIGFGCILANIPGTGLLEEGGLLKILYDAGIKSELFPSLVFIGIGAMTDFGPLLENPKYVLLGAAAQFGIFGTLLIATLLKFDINQAASIGIIGAADGPTSIFVASVLAPELVGPITVAAYSYMSLVPVIQPPVMKLLTTRKERLIRMPYTSRPISKNDADPVPHPGHSGLCSDRAQGYSADR</sequence>
<evidence type="ECO:0000256" key="1">
    <source>
        <dbReference type="ARBA" id="ARBA00004651"/>
    </source>
</evidence>
<dbReference type="InterPro" id="IPR005661">
    <property type="entry name" value="OadB_MmdB"/>
</dbReference>
<evidence type="ECO:0000256" key="4">
    <source>
        <dbReference type="ARBA" id="ARBA00022967"/>
    </source>
</evidence>
<protein>
    <submittedName>
        <fullName evidence="9">Uncharacterized protein</fullName>
    </submittedName>
</protein>
<keyword evidence="5 8" id="KW-1133">Transmembrane helix</keyword>
<dbReference type="PANTHER" id="PTHR35806:SF1">
    <property type="entry name" value="OXALOACETATE DECARBOXYLASE BETA CHAIN 2"/>
    <property type="match status" value="1"/>
</dbReference>
<feature type="transmembrane region" description="Helical" evidence="8">
    <location>
        <begin position="132"/>
        <end position="153"/>
    </location>
</feature>
<dbReference type="GO" id="GO:0005886">
    <property type="term" value="C:plasma membrane"/>
    <property type="evidence" value="ECO:0007669"/>
    <property type="project" value="UniProtKB-SubCell"/>
</dbReference>
<gene>
    <name evidence="9" type="ORF">S01H1_41743</name>
</gene>
<reference evidence="9" key="1">
    <citation type="journal article" date="2014" name="Front. Microbiol.">
        <title>High frequency of phylogenetically diverse reductive dehalogenase-homologous genes in deep subseafloor sedimentary metagenomes.</title>
        <authorList>
            <person name="Kawai M."/>
            <person name="Futagami T."/>
            <person name="Toyoda A."/>
            <person name="Takaki Y."/>
            <person name="Nishi S."/>
            <person name="Hori S."/>
            <person name="Arai W."/>
            <person name="Tsubouchi T."/>
            <person name="Morono Y."/>
            <person name="Uchiyama I."/>
            <person name="Ito T."/>
            <person name="Fujiyama A."/>
            <person name="Inagaki F."/>
            <person name="Takami H."/>
        </authorList>
    </citation>
    <scope>NUCLEOTIDE SEQUENCE</scope>
    <source>
        <strain evidence="9">Expedition CK06-06</strain>
    </source>
</reference>
<keyword evidence="3 8" id="KW-0812">Transmembrane</keyword>
<keyword evidence="4" id="KW-1278">Translocase</keyword>
<keyword evidence="6 8" id="KW-0472">Membrane</keyword>
<dbReference type="EMBL" id="BARS01026492">
    <property type="protein sequence ID" value="GAG01331.1"/>
    <property type="molecule type" value="Genomic_DNA"/>
</dbReference>